<dbReference type="EMBL" id="BART01011383">
    <property type="protein sequence ID" value="GAG84372.1"/>
    <property type="molecule type" value="Genomic_DNA"/>
</dbReference>
<comment type="caution">
    <text evidence="1">The sequence shown here is derived from an EMBL/GenBank/DDBJ whole genome shotgun (WGS) entry which is preliminary data.</text>
</comment>
<sequence>SKEDIMILDVVFYSYKQQEGVEILFNVAGRIRNVNS</sequence>
<feature type="non-terminal residue" evidence="1">
    <location>
        <position position="1"/>
    </location>
</feature>
<proteinExistence type="predicted"/>
<dbReference type="AlphaFoldDB" id="X1BT95"/>
<organism evidence="1">
    <name type="scientific">marine sediment metagenome</name>
    <dbReference type="NCBI Taxonomy" id="412755"/>
    <lineage>
        <taxon>unclassified sequences</taxon>
        <taxon>metagenomes</taxon>
        <taxon>ecological metagenomes</taxon>
    </lineage>
</organism>
<evidence type="ECO:0000313" key="1">
    <source>
        <dbReference type="EMBL" id="GAG84372.1"/>
    </source>
</evidence>
<name>X1BT95_9ZZZZ</name>
<gene>
    <name evidence="1" type="ORF">S01H4_24279</name>
</gene>
<accession>X1BT95</accession>
<protein>
    <submittedName>
        <fullName evidence="1">Uncharacterized protein</fullName>
    </submittedName>
</protein>
<reference evidence="1" key="1">
    <citation type="journal article" date="2014" name="Front. Microbiol.">
        <title>High frequency of phylogenetically diverse reductive dehalogenase-homologous genes in deep subseafloor sedimentary metagenomes.</title>
        <authorList>
            <person name="Kawai M."/>
            <person name="Futagami T."/>
            <person name="Toyoda A."/>
            <person name="Takaki Y."/>
            <person name="Nishi S."/>
            <person name="Hori S."/>
            <person name="Arai W."/>
            <person name="Tsubouchi T."/>
            <person name="Morono Y."/>
            <person name="Uchiyama I."/>
            <person name="Ito T."/>
            <person name="Fujiyama A."/>
            <person name="Inagaki F."/>
            <person name="Takami H."/>
        </authorList>
    </citation>
    <scope>NUCLEOTIDE SEQUENCE</scope>
    <source>
        <strain evidence="1">Expedition CK06-06</strain>
    </source>
</reference>